<evidence type="ECO:0000259" key="2">
    <source>
        <dbReference type="PROSITE" id="PS50112"/>
    </source>
</evidence>
<feature type="region of interest" description="Disordered" evidence="1">
    <location>
        <begin position="57"/>
        <end position="81"/>
    </location>
</feature>
<sequence>RQTEMILRAASEGVVGTDTDGRVVLVNPAAAQILGFRASDLGGQELHPLILHSRAEGEPFPYEDSPLADTLKSGRKHRVRG</sequence>
<dbReference type="InterPro" id="IPR052155">
    <property type="entry name" value="Biofilm_reg_signaling"/>
</dbReference>
<reference evidence="3" key="1">
    <citation type="submission" date="2020-01" db="EMBL/GenBank/DDBJ databases">
        <title>Insect and environment-associated Actinomycetes.</title>
        <authorList>
            <person name="Currrie C."/>
            <person name="Chevrette M."/>
            <person name="Carlson C."/>
            <person name="Stubbendieck R."/>
            <person name="Wendt-Pienkowski E."/>
        </authorList>
    </citation>
    <scope>NUCLEOTIDE SEQUENCE</scope>
    <source>
        <strain evidence="3">SID7499</strain>
    </source>
</reference>
<dbReference type="Pfam" id="PF00989">
    <property type="entry name" value="PAS"/>
    <property type="match status" value="1"/>
</dbReference>
<evidence type="ECO:0000313" key="3">
    <source>
        <dbReference type="EMBL" id="NEE18699.1"/>
    </source>
</evidence>
<accession>A0A6G3XLL8</accession>
<dbReference type="CDD" id="cd00130">
    <property type="entry name" value="PAS"/>
    <property type="match status" value="1"/>
</dbReference>
<organism evidence="3">
    <name type="scientific">Streptomyces sp. SID7499</name>
    <dbReference type="NCBI Taxonomy" id="2706086"/>
    <lineage>
        <taxon>Bacteria</taxon>
        <taxon>Bacillati</taxon>
        <taxon>Actinomycetota</taxon>
        <taxon>Actinomycetes</taxon>
        <taxon>Kitasatosporales</taxon>
        <taxon>Streptomycetaceae</taxon>
        <taxon>Streptomyces</taxon>
    </lineage>
</organism>
<dbReference type="Gene3D" id="3.30.450.20">
    <property type="entry name" value="PAS domain"/>
    <property type="match status" value="1"/>
</dbReference>
<protein>
    <submittedName>
        <fullName evidence="3">PAS domain-containing protein</fullName>
    </submittedName>
</protein>
<dbReference type="InterPro" id="IPR000014">
    <property type="entry name" value="PAS"/>
</dbReference>
<comment type="caution">
    <text evidence="3">The sequence shown here is derived from an EMBL/GenBank/DDBJ whole genome shotgun (WGS) entry which is preliminary data.</text>
</comment>
<proteinExistence type="predicted"/>
<dbReference type="PANTHER" id="PTHR44757">
    <property type="entry name" value="DIGUANYLATE CYCLASE DGCP"/>
    <property type="match status" value="1"/>
</dbReference>
<evidence type="ECO:0000256" key="1">
    <source>
        <dbReference type="SAM" id="MobiDB-lite"/>
    </source>
</evidence>
<dbReference type="AlphaFoldDB" id="A0A6G3XLL8"/>
<name>A0A6G3XLL8_9ACTN</name>
<feature type="non-terminal residue" evidence="3">
    <location>
        <position position="1"/>
    </location>
</feature>
<dbReference type="InterPro" id="IPR013767">
    <property type="entry name" value="PAS_fold"/>
</dbReference>
<dbReference type="GO" id="GO:0006355">
    <property type="term" value="P:regulation of DNA-templated transcription"/>
    <property type="evidence" value="ECO:0007669"/>
    <property type="project" value="InterPro"/>
</dbReference>
<feature type="domain" description="PAS" evidence="2">
    <location>
        <begin position="1"/>
        <end position="46"/>
    </location>
</feature>
<dbReference type="PANTHER" id="PTHR44757:SF2">
    <property type="entry name" value="BIOFILM ARCHITECTURE MAINTENANCE PROTEIN MBAA"/>
    <property type="match status" value="1"/>
</dbReference>
<dbReference type="InterPro" id="IPR035965">
    <property type="entry name" value="PAS-like_dom_sf"/>
</dbReference>
<dbReference type="PROSITE" id="PS50112">
    <property type="entry name" value="PAS"/>
    <property type="match status" value="1"/>
</dbReference>
<gene>
    <name evidence="3" type="ORF">G3M58_71030</name>
</gene>
<dbReference type="SUPFAM" id="SSF55785">
    <property type="entry name" value="PYP-like sensor domain (PAS domain)"/>
    <property type="match status" value="1"/>
</dbReference>
<feature type="non-terminal residue" evidence="3">
    <location>
        <position position="81"/>
    </location>
</feature>
<dbReference type="NCBIfam" id="TIGR00229">
    <property type="entry name" value="sensory_box"/>
    <property type="match status" value="1"/>
</dbReference>
<dbReference type="EMBL" id="JAAGMN010007521">
    <property type="protein sequence ID" value="NEE18699.1"/>
    <property type="molecule type" value="Genomic_DNA"/>
</dbReference>
<dbReference type="SMART" id="SM00091">
    <property type="entry name" value="PAS"/>
    <property type="match status" value="1"/>
</dbReference>